<organism evidence="1 2">
    <name type="scientific">Pieris macdunnoughi</name>
    <dbReference type="NCBI Taxonomy" id="345717"/>
    <lineage>
        <taxon>Eukaryota</taxon>
        <taxon>Metazoa</taxon>
        <taxon>Ecdysozoa</taxon>
        <taxon>Arthropoda</taxon>
        <taxon>Hexapoda</taxon>
        <taxon>Insecta</taxon>
        <taxon>Pterygota</taxon>
        <taxon>Neoptera</taxon>
        <taxon>Endopterygota</taxon>
        <taxon>Lepidoptera</taxon>
        <taxon>Glossata</taxon>
        <taxon>Ditrysia</taxon>
        <taxon>Papilionoidea</taxon>
        <taxon>Pieridae</taxon>
        <taxon>Pierinae</taxon>
        <taxon>Pieris</taxon>
    </lineage>
</organism>
<evidence type="ECO:0000313" key="1">
    <source>
        <dbReference type="EMBL" id="CAF4755994.1"/>
    </source>
</evidence>
<comment type="caution">
    <text evidence="1">The sequence shown here is derived from an EMBL/GenBank/DDBJ whole genome shotgun (WGS) entry which is preliminary data.</text>
</comment>
<dbReference type="OrthoDB" id="7392779at2759"/>
<accession>A0A821LT31</accession>
<sequence length="73" mass="8292">MARQRPTTRHFHNQPELRRGDSSGLMLRWIFLGWLASCGPLGNTVKQDASEEIASSDLCERLRKSSMSLNYAL</sequence>
<dbReference type="AlphaFoldDB" id="A0A821LT31"/>
<reference evidence="1" key="1">
    <citation type="submission" date="2021-02" db="EMBL/GenBank/DDBJ databases">
        <authorList>
            <person name="Steward A R."/>
        </authorList>
    </citation>
    <scope>NUCLEOTIDE SEQUENCE</scope>
</reference>
<evidence type="ECO:0000313" key="2">
    <source>
        <dbReference type="Proteomes" id="UP000663880"/>
    </source>
</evidence>
<protein>
    <submittedName>
        <fullName evidence="1">Uncharacterized protein</fullName>
    </submittedName>
</protein>
<proteinExistence type="predicted"/>
<dbReference type="Proteomes" id="UP000663880">
    <property type="component" value="Unassembled WGS sequence"/>
</dbReference>
<name>A0A821LT31_9NEOP</name>
<gene>
    <name evidence="1" type="ORF">PMACD_LOCUS996</name>
</gene>
<dbReference type="EMBL" id="CAJOBZ010000002">
    <property type="protein sequence ID" value="CAF4755994.1"/>
    <property type="molecule type" value="Genomic_DNA"/>
</dbReference>
<keyword evidence="2" id="KW-1185">Reference proteome</keyword>